<evidence type="ECO:0000313" key="1">
    <source>
        <dbReference type="EMBL" id="BBO82786.1"/>
    </source>
</evidence>
<dbReference type="GO" id="GO:0005829">
    <property type="term" value="C:cytosol"/>
    <property type="evidence" value="ECO:0007669"/>
    <property type="project" value="TreeGrafter"/>
</dbReference>
<gene>
    <name evidence="1" type="primary">wbyH</name>
    <name evidence="1" type="ORF">DSCO28_33520</name>
</gene>
<dbReference type="Gene3D" id="3.50.50.60">
    <property type="entry name" value="FAD/NAD(P)-binding domain"/>
    <property type="match status" value="1"/>
</dbReference>
<dbReference type="KEGG" id="dov:DSCO28_33520"/>
<organism evidence="1 2">
    <name type="scientific">Desulfosarcina ovata subsp. sediminis</name>
    <dbReference type="NCBI Taxonomy" id="885957"/>
    <lineage>
        <taxon>Bacteria</taxon>
        <taxon>Pseudomonadati</taxon>
        <taxon>Thermodesulfobacteriota</taxon>
        <taxon>Desulfobacteria</taxon>
        <taxon>Desulfobacterales</taxon>
        <taxon>Desulfosarcinaceae</taxon>
        <taxon>Desulfosarcina</taxon>
    </lineage>
</organism>
<dbReference type="Proteomes" id="UP000425960">
    <property type="component" value="Chromosome"/>
</dbReference>
<protein>
    <submittedName>
        <fullName evidence="1">O-antigen synthesis protein WbyH</fullName>
    </submittedName>
</protein>
<name>A0A5K7ZN78_9BACT</name>
<dbReference type="Pfam" id="PF13450">
    <property type="entry name" value="NAD_binding_8"/>
    <property type="match status" value="1"/>
</dbReference>
<reference evidence="1 2" key="1">
    <citation type="submission" date="2019-11" db="EMBL/GenBank/DDBJ databases">
        <title>Comparative genomics of hydrocarbon-degrading Desulfosarcina strains.</title>
        <authorList>
            <person name="Watanabe M."/>
            <person name="Kojima H."/>
            <person name="Fukui M."/>
        </authorList>
    </citation>
    <scope>NUCLEOTIDE SEQUENCE [LARGE SCALE GENOMIC DNA]</scope>
    <source>
        <strain evidence="1 2">28bB2T</strain>
    </source>
</reference>
<dbReference type="GO" id="GO:0050660">
    <property type="term" value="F:flavin adenine dinucleotide binding"/>
    <property type="evidence" value="ECO:0007669"/>
    <property type="project" value="TreeGrafter"/>
</dbReference>
<evidence type="ECO:0000313" key="2">
    <source>
        <dbReference type="Proteomes" id="UP000425960"/>
    </source>
</evidence>
<dbReference type="PANTHER" id="PTHR21197:SF0">
    <property type="entry name" value="UDP-GALACTOPYRANOSE MUTASE"/>
    <property type="match status" value="1"/>
</dbReference>
<dbReference type="AlphaFoldDB" id="A0A5K7ZN78"/>
<dbReference type="SUPFAM" id="SSF51905">
    <property type="entry name" value="FAD/NAD(P)-binding domain"/>
    <property type="match status" value="1"/>
</dbReference>
<dbReference type="PANTHER" id="PTHR21197">
    <property type="entry name" value="UDP-GALACTOPYRANOSE MUTASE"/>
    <property type="match status" value="1"/>
</dbReference>
<dbReference type="RefSeq" id="WP_155323157.1">
    <property type="nucleotide sequence ID" value="NZ_AP021876.1"/>
</dbReference>
<accession>A0A5K7ZN78</accession>
<sequence>MTEIAIIGAGMAGFGAAYAIHQRGLKHLIYEQNDYHGGHAATFVKDGFVFDDGPHISFTKDERLQALFSKSVNDRFEMIRAGANNYWKGIWIKHPAQRNLYGLPTDLVVDILADYIERDTHLEIKNYKDWLYASFGKLFAETFPMRYGLKFHTSKAANMSTEWVGPRLYQPDLKEILHGALSPSTPDVHYVDHFRYPTQGGFVSFLDGFLDATAIKLNHRIVEIDGVNNILYFADGKHAHYDALISTAPLPELIPMIQNVPDTIRQAADRLACTCCVLVNIGIDRSDISDAQWTYFYDDDIIFTRLSYPHMLSPQNAPPESGSIQAEIYFSKKYKPLDINPDDCIPRVTSDLKRCGLLTPGDTIRYAEAREVPYANIIFDLDRESALGMVHNYLDENGIGYAGRYGEWGYHWTDESFLSGEKAARRVLEQMNL</sequence>
<dbReference type="InterPro" id="IPR036188">
    <property type="entry name" value="FAD/NAD-bd_sf"/>
</dbReference>
<proteinExistence type="predicted"/>
<dbReference type="GO" id="GO:0008767">
    <property type="term" value="F:UDP-galactopyranose mutase activity"/>
    <property type="evidence" value="ECO:0007669"/>
    <property type="project" value="TreeGrafter"/>
</dbReference>
<dbReference type="EMBL" id="AP021876">
    <property type="protein sequence ID" value="BBO82786.1"/>
    <property type="molecule type" value="Genomic_DNA"/>
</dbReference>